<protein>
    <submittedName>
        <fullName evidence="2">Tnf receptor</fullName>
    </submittedName>
</protein>
<dbReference type="OrthoDB" id="22308at10239"/>
<proteinExistence type="predicted"/>
<dbReference type="InterPro" id="IPR010806">
    <property type="entry name" value="Poxvirus_TNF-rcpt-II_C"/>
</dbReference>
<evidence type="ECO:0000313" key="3">
    <source>
        <dbReference type="Proteomes" id="UP000201873"/>
    </source>
</evidence>
<evidence type="ECO:0000259" key="1">
    <source>
        <dbReference type="Pfam" id="PF07190"/>
    </source>
</evidence>
<keyword evidence="2" id="KW-0675">Receptor</keyword>
<keyword evidence="3" id="KW-1185">Reference proteome</keyword>
<dbReference type="Gene3D" id="2.60.240.20">
    <property type="match status" value="1"/>
</dbReference>
<dbReference type="RefSeq" id="YP_009282701.1">
    <property type="nucleotide sequence ID" value="NC_031038.1"/>
</dbReference>
<dbReference type="EMBL" id="KU749310">
    <property type="protein sequence ID" value="AOP31486.1"/>
    <property type="molecule type" value="Genomic_DNA"/>
</dbReference>
<dbReference type="Proteomes" id="UP000201873">
    <property type="component" value="Segment"/>
</dbReference>
<dbReference type="KEGG" id="vg:29057585"/>
<reference evidence="2 3" key="1">
    <citation type="journal article" date="2016" name="Virus Genes">
        <title>The genomes of three North American orthopoxviruses.</title>
        <authorList>
            <person name="Smithson C."/>
            <person name="Tang N."/>
            <person name="Sammons S."/>
            <person name="Frace M."/>
            <person name="Batra D."/>
            <person name="Li Y."/>
            <person name="Emerson G.L."/>
            <person name="Carroll D.S."/>
            <person name="Upton C."/>
        </authorList>
    </citation>
    <scope>NUCLEOTIDE SEQUENCE [LARGE SCALE GENOMIC DNA]</scope>
    <source>
        <strain evidence="2 3">WA</strain>
    </source>
</reference>
<dbReference type="GeneID" id="29057585"/>
<name>A0A1C9KBJ0_9POXV</name>
<organism evidence="2 3">
    <name type="scientific">Skunkpox virus</name>
    <dbReference type="NCBI Taxonomy" id="160796"/>
    <lineage>
        <taxon>Viruses</taxon>
        <taxon>Varidnaviria</taxon>
        <taxon>Bamfordvirae</taxon>
        <taxon>Nucleocytoviricota</taxon>
        <taxon>Pokkesviricetes</taxon>
        <taxon>Chitovirales</taxon>
        <taxon>Poxviridae</taxon>
        <taxon>Chordopoxvirinae</taxon>
        <taxon>Orthopoxvirus</taxon>
        <taxon>Orthopoxvirus skunkpox</taxon>
    </lineage>
</organism>
<accession>A0A1C9KBJ0</accession>
<feature type="domain" description="Poxvirus TNF receptor-II C-terminal" evidence="1">
    <location>
        <begin position="26"/>
        <end position="198"/>
    </location>
</feature>
<dbReference type="Pfam" id="PF07190">
    <property type="entry name" value="CrmD_SECRET"/>
    <property type="match status" value="1"/>
</dbReference>
<sequence length="215" mass="23869">MLYSVKLKIINREFIFCNSVYISMMKTVAIILILSLASVNSYSHDIIGPYITNTFNYISVDIEMSIVNATSCVAQSKETSNIISTSDLTITLNTTDCAPTFVTSYYSAKDGTAIAGFFTDIDKYQNNNTQCKLSLEIKCNSETEPRINVPLIHIPDKPRLHSETFNVVGDCLANIDVYIMYVYMNGEEFEQEIASIHVGYGIDTSSIIPQSCGSV</sequence>
<gene>
    <name evidence="2" type="ORF">SKPV-WA-007</name>
</gene>
<evidence type="ECO:0000313" key="2">
    <source>
        <dbReference type="EMBL" id="AOP31486.1"/>
    </source>
</evidence>